<dbReference type="Proteomes" id="UP001159363">
    <property type="component" value="Chromosome 3"/>
</dbReference>
<feature type="chain" id="PRO_5045947058" evidence="2">
    <location>
        <begin position="20"/>
        <end position="213"/>
    </location>
</feature>
<keyword evidence="2" id="KW-0732">Signal</keyword>
<keyword evidence="4" id="KW-1185">Reference proteome</keyword>
<accession>A0ABQ9I1A1</accession>
<feature type="signal peptide" evidence="2">
    <location>
        <begin position="1"/>
        <end position="19"/>
    </location>
</feature>
<dbReference type="EMBL" id="JARBHB010000003">
    <property type="protein sequence ID" value="KAJ8890418.1"/>
    <property type="molecule type" value="Genomic_DNA"/>
</dbReference>
<evidence type="ECO:0000313" key="4">
    <source>
        <dbReference type="Proteomes" id="UP001159363"/>
    </source>
</evidence>
<gene>
    <name evidence="3" type="ORF">PR048_009926</name>
</gene>
<proteinExistence type="predicted"/>
<evidence type="ECO:0000313" key="3">
    <source>
        <dbReference type="EMBL" id="KAJ8890418.1"/>
    </source>
</evidence>
<organism evidence="3 4">
    <name type="scientific">Dryococelus australis</name>
    <dbReference type="NCBI Taxonomy" id="614101"/>
    <lineage>
        <taxon>Eukaryota</taxon>
        <taxon>Metazoa</taxon>
        <taxon>Ecdysozoa</taxon>
        <taxon>Arthropoda</taxon>
        <taxon>Hexapoda</taxon>
        <taxon>Insecta</taxon>
        <taxon>Pterygota</taxon>
        <taxon>Neoptera</taxon>
        <taxon>Polyneoptera</taxon>
        <taxon>Phasmatodea</taxon>
        <taxon>Verophasmatodea</taxon>
        <taxon>Anareolatae</taxon>
        <taxon>Phasmatidae</taxon>
        <taxon>Eurycanthinae</taxon>
        <taxon>Dryococelus</taxon>
    </lineage>
</organism>
<feature type="region of interest" description="Disordered" evidence="1">
    <location>
        <begin position="27"/>
        <end position="54"/>
    </location>
</feature>
<evidence type="ECO:0000256" key="2">
    <source>
        <dbReference type="SAM" id="SignalP"/>
    </source>
</evidence>
<sequence>MDGLCWVWLSGSLFGSCHLLMDSVSRTSDSSHPFELNRSASHESTKERKESRSSERVKKKSSWYNALYPTYKSRSEDFRRIFKDVPPEERLVVGKFLQYSQFHVPMVLVLSYCTCATLRSSVIYAGTLSDLQEDSSFNEARPKGMGGEPGFNKNITLDQLKLKYSKMCFFSSDASQNAAQRNCMHYGRLHSIYESRALQDRIYKRQTKINISR</sequence>
<reference evidence="3 4" key="1">
    <citation type="submission" date="2023-02" db="EMBL/GenBank/DDBJ databases">
        <title>LHISI_Scaffold_Assembly.</title>
        <authorList>
            <person name="Stuart O.P."/>
            <person name="Cleave R."/>
            <person name="Magrath M.J.L."/>
            <person name="Mikheyev A.S."/>
        </authorList>
    </citation>
    <scope>NUCLEOTIDE SEQUENCE [LARGE SCALE GENOMIC DNA]</scope>
    <source>
        <strain evidence="3">Daus_M_001</strain>
        <tissue evidence="3">Leg muscle</tissue>
    </source>
</reference>
<feature type="compositionally biased region" description="Basic and acidic residues" evidence="1">
    <location>
        <begin position="40"/>
        <end position="54"/>
    </location>
</feature>
<evidence type="ECO:0000256" key="1">
    <source>
        <dbReference type="SAM" id="MobiDB-lite"/>
    </source>
</evidence>
<name>A0ABQ9I1A1_9NEOP</name>
<protein>
    <submittedName>
        <fullName evidence="3">Uncharacterized protein</fullName>
    </submittedName>
</protein>
<comment type="caution">
    <text evidence="3">The sequence shown here is derived from an EMBL/GenBank/DDBJ whole genome shotgun (WGS) entry which is preliminary data.</text>
</comment>